<accession>A0A3Q8SBM4</accession>
<dbReference type="GO" id="GO:0005886">
    <property type="term" value="C:plasma membrane"/>
    <property type="evidence" value="ECO:0007669"/>
    <property type="project" value="TreeGrafter"/>
</dbReference>
<keyword evidence="4" id="KW-0812">Transmembrane</keyword>
<dbReference type="PANTHER" id="PTHR37820:SF1">
    <property type="entry name" value="CELL DIVISION PROTEIN FTSQ"/>
    <property type="match status" value="1"/>
</dbReference>
<dbReference type="GO" id="GO:0051301">
    <property type="term" value="P:cell division"/>
    <property type="evidence" value="ECO:0007669"/>
    <property type="project" value="UniProtKB-KW"/>
</dbReference>
<dbReference type="Pfam" id="PF08478">
    <property type="entry name" value="POTRA_1"/>
    <property type="match status" value="1"/>
</dbReference>
<comment type="subcellular location">
    <subcellularLocation>
        <location evidence="1">Membrane</location>
    </subcellularLocation>
</comment>
<evidence type="ECO:0000256" key="7">
    <source>
        <dbReference type="ARBA" id="ARBA00023306"/>
    </source>
</evidence>
<evidence type="ECO:0000256" key="6">
    <source>
        <dbReference type="ARBA" id="ARBA00023136"/>
    </source>
</evidence>
<keyword evidence="7" id="KW-0131">Cell cycle</keyword>
<evidence type="ECO:0000313" key="10">
    <source>
        <dbReference type="Proteomes" id="UP000273145"/>
    </source>
</evidence>
<evidence type="ECO:0000256" key="3">
    <source>
        <dbReference type="ARBA" id="ARBA00022618"/>
    </source>
</evidence>
<evidence type="ECO:0000259" key="8">
    <source>
        <dbReference type="PROSITE" id="PS51779"/>
    </source>
</evidence>
<dbReference type="Gene3D" id="3.40.50.10960">
    <property type="match status" value="1"/>
</dbReference>
<dbReference type="KEGG" id="plen:EIM92_12605"/>
<keyword evidence="10" id="KW-1185">Reference proteome</keyword>
<organism evidence="9 10">
    <name type="scientific">Paenibacillus lentus</name>
    <dbReference type="NCBI Taxonomy" id="1338368"/>
    <lineage>
        <taxon>Bacteria</taxon>
        <taxon>Bacillati</taxon>
        <taxon>Bacillota</taxon>
        <taxon>Bacilli</taxon>
        <taxon>Bacillales</taxon>
        <taxon>Paenibacillaceae</taxon>
        <taxon>Paenibacillus</taxon>
    </lineage>
</organism>
<name>A0A3Q8SBM4_9BACL</name>
<dbReference type="AlphaFoldDB" id="A0A3Q8SBM4"/>
<proteinExistence type="predicted"/>
<dbReference type="PANTHER" id="PTHR37820">
    <property type="entry name" value="CELL DIVISION PROTEIN DIVIB"/>
    <property type="match status" value="1"/>
</dbReference>
<protein>
    <submittedName>
        <fullName evidence="9">FtsQ-type POTRA domain-containing protein</fullName>
    </submittedName>
</protein>
<gene>
    <name evidence="9" type="ORF">EIM92_12605</name>
</gene>
<dbReference type="Gene3D" id="3.10.20.310">
    <property type="entry name" value="membrane protein fhac"/>
    <property type="match status" value="1"/>
</dbReference>
<dbReference type="Proteomes" id="UP000273145">
    <property type="component" value="Chromosome"/>
</dbReference>
<sequence>MSKANVPVLKQPKPKRKNSKKITGILILLCLSLLAVLFFRSSLSKISSITFEGSAYTSEEKLLEISGLELGAPFFGTSSETIAKRMKKIPSIEVAEVDKLFPGGIMIRIKEYPLAAYELTVDDGLKGLLANGTKISLGIGSMPMQRPILTGWREDDPNLAKLCEALAQIPEEQVSDISEIVPSPTLSYPDRVKLYTGSKFEVVTAISLLPAKLEYMNFILESQDPGILTMLEADSYVPYEPHEEQNDTTHE</sequence>
<dbReference type="InterPro" id="IPR050487">
    <property type="entry name" value="FtsQ_DivIB"/>
</dbReference>
<evidence type="ECO:0000256" key="1">
    <source>
        <dbReference type="ARBA" id="ARBA00004370"/>
    </source>
</evidence>
<reference evidence="9 10" key="1">
    <citation type="submission" date="2018-11" db="EMBL/GenBank/DDBJ databases">
        <title>Genome sequencing of Paenibacillus lentus DSM25539(T).</title>
        <authorList>
            <person name="Kook J.-K."/>
            <person name="Park S.-N."/>
            <person name="Lim Y.K."/>
        </authorList>
    </citation>
    <scope>NUCLEOTIDE SEQUENCE [LARGE SCALE GENOMIC DNA]</scope>
    <source>
        <strain evidence="9 10">DSM 25539</strain>
    </source>
</reference>
<dbReference type="EMBL" id="CP034248">
    <property type="protein sequence ID" value="AZK46892.1"/>
    <property type="molecule type" value="Genomic_DNA"/>
</dbReference>
<dbReference type="OrthoDB" id="2677691at2"/>
<dbReference type="PROSITE" id="PS51779">
    <property type="entry name" value="POTRA"/>
    <property type="match status" value="1"/>
</dbReference>
<feature type="domain" description="POTRA" evidence="8">
    <location>
        <begin position="44"/>
        <end position="112"/>
    </location>
</feature>
<keyword evidence="2" id="KW-1003">Cell membrane</keyword>
<keyword evidence="5" id="KW-1133">Transmembrane helix</keyword>
<evidence type="ECO:0000256" key="5">
    <source>
        <dbReference type="ARBA" id="ARBA00022989"/>
    </source>
</evidence>
<keyword evidence="6" id="KW-0472">Membrane</keyword>
<keyword evidence="3" id="KW-0132">Cell division</keyword>
<evidence type="ECO:0000256" key="4">
    <source>
        <dbReference type="ARBA" id="ARBA00022692"/>
    </source>
</evidence>
<dbReference type="RefSeq" id="WP_125082937.1">
    <property type="nucleotide sequence ID" value="NZ_CP034248.1"/>
</dbReference>
<dbReference type="InterPro" id="IPR034746">
    <property type="entry name" value="POTRA"/>
</dbReference>
<evidence type="ECO:0000313" key="9">
    <source>
        <dbReference type="EMBL" id="AZK46892.1"/>
    </source>
</evidence>
<evidence type="ECO:0000256" key="2">
    <source>
        <dbReference type="ARBA" id="ARBA00022475"/>
    </source>
</evidence>
<dbReference type="InterPro" id="IPR013685">
    <property type="entry name" value="POTRA_FtsQ_type"/>
</dbReference>